<proteinExistence type="predicted"/>
<gene>
    <name evidence="2" type="ORF">AMTR_s00057p00042010</name>
</gene>
<evidence type="ECO:0000313" key="3">
    <source>
        <dbReference type="Proteomes" id="UP000017836"/>
    </source>
</evidence>
<dbReference type="AlphaFoldDB" id="U5D3D6"/>
<dbReference type="KEGG" id="atr:18445080"/>
<evidence type="ECO:0000256" key="1">
    <source>
        <dbReference type="SAM" id="MobiDB-lite"/>
    </source>
</evidence>
<dbReference type="Gramene" id="ERN16755">
    <property type="protein sequence ID" value="ERN16755"/>
    <property type="gene ID" value="AMTR_s00057p00042010"/>
</dbReference>
<feature type="compositionally biased region" description="Polar residues" evidence="1">
    <location>
        <begin position="1"/>
        <end position="14"/>
    </location>
</feature>
<organism evidence="2 3">
    <name type="scientific">Amborella trichopoda</name>
    <dbReference type="NCBI Taxonomy" id="13333"/>
    <lineage>
        <taxon>Eukaryota</taxon>
        <taxon>Viridiplantae</taxon>
        <taxon>Streptophyta</taxon>
        <taxon>Embryophyta</taxon>
        <taxon>Tracheophyta</taxon>
        <taxon>Spermatophyta</taxon>
        <taxon>Magnoliopsida</taxon>
        <taxon>Amborellales</taxon>
        <taxon>Amborellaceae</taxon>
        <taxon>Amborella</taxon>
    </lineage>
</organism>
<sequence>MGNCTSHYSPSRKTPPTIIDLGGNTSRVLEHTKIAEIMLENPGHLVSPVAGILRTRRISALKADEELASGEVYFIFPANRLNSRVSDEEMAFLDGKKREKSSRKVFPTSGEMAEKPVALPKFTVEEAGDCDTGFAGHRLAVYRNWMPVLETISEA</sequence>
<evidence type="ECO:0000313" key="2">
    <source>
        <dbReference type="EMBL" id="ERN16755.1"/>
    </source>
</evidence>
<dbReference type="PANTHER" id="PTHR33052">
    <property type="entry name" value="DUF4228 DOMAIN PROTEIN-RELATED"/>
    <property type="match status" value="1"/>
</dbReference>
<dbReference type="HOGENOM" id="CLU_082558_1_0_1"/>
<feature type="region of interest" description="Disordered" evidence="1">
    <location>
        <begin position="1"/>
        <end position="23"/>
    </location>
</feature>
<dbReference type="Proteomes" id="UP000017836">
    <property type="component" value="Unassembled WGS sequence"/>
</dbReference>
<accession>U5D3D6</accession>
<protein>
    <submittedName>
        <fullName evidence="2">Uncharacterized protein</fullName>
    </submittedName>
</protein>
<dbReference type="eggNOG" id="ENOG502S7JF">
    <property type="taxonomic scope" value="Eukaryota"/>
</dbReference>
<dbReference type="OMA" id="DFMLEEP"/>
<name>U5D3D6_AMBTC</name>
<dbReference type="EMBL" id="KI392405">
    <property type="protein sequence ID" value="ERN16755.1"/>
    <property type="molecule type" value="Genomic_DNA"/>
</dbReference>
<dbReference type="OrthoDB" id="777898at2759"/>
<dbReference type="InterPro" id="IPR025322">
    <property type="entry name" value="PADRE_dom"/>
</dbReference>
<keyword evidence="3" id="KW-1185">Reference proteome</keyword>
<reference evidence="3" key="1">
    <citation type="journal article" date="2013" name="Science">
        <title>The Amborella genome and the evolution of flowering plants.</title>
        <authorList>
            <consortium name="Amborella Genome Project"/>
        </authorList>
    </citation>
    <scope>NUCLEOTIDE SEQUENCE [LARGE SCALE GENOMIC DNA]</scope>
</reference>
<dbReference type="Pfam" id="PF14009">
    <property type="entry name" value="PADRE"/>
    <property type="match status" value="1"/>
</dbReference>